<dbReference type="InterPro" id="IPR016166">
    <property type="entry name" value="FAD-bd_PCMH"/>
</dbReference>
<dbReference type="InterPro" id="IPR036318">
    <property type="entry name" value="FAD-bd_PCMH-like_sf"/>
</dbReference>
<keyword evidence="1" id="KW-0285">Flavoprotein</keyword>
<dbReference type="InterPro" id="IPR016169">
    <property type="entry name" value="FAD-bd_PCMH_sub2"/>
</dbReference>
<dbReference type="GO" id="GO:0071949">
    <property type="term" value="F:FAD binding"/>
    <property type="evidence" value="ECO:0007669"/>
    <property type="project" value="InterPro"/>
</dbReference>
<dbReference type="PROSITE" id="PS51387">
    <property type="entry name" value="FAD_PCMH"/>
    <property type="match status" value="1"/>
</dbReference>
<keyword evidence="2" id="KW-0274">FAD</keyword>
<dbReference type="EMBL" id="JABEQF010000002">
    <property type="protein sequence ID" value="MBB2188958.1"/>
    <property type="molecule type" value="Genomic_DNA"/>
</dbReference>
<dbReference type="SUPFAM" id="SSF56176">
    <property type="entry name" value="FAD-binding/transporter-associated domain-like"/>
    <property type="match status" value="1"/>
</dbReference>
<sequence length="292" mass="30917">MKPAPFAYHRAQSLDHLLRLKADLRGDGVILAGGQSLVPMLNLRLSRPGNLIDINDLVELDHVHARDGMLRIGAMVRHHRIATHPLVRRHHPLVAGMASMIGYHAIRQRGTIGGSLTLADPSAHFPLAAMLCDATLVLRSTRGERSVPYRALYLSPLNCALEDDEIVRSVLFPIPPPGCRMEAEIFHLNHGGFPLAACAVALTADARGGVATLTLVIAAGGLRPVVLDRELDGFLGAGPDAGLPAAIAGHVAAILPLEDTAKAPAAYLSAVVRRCATLCVTRALAPRAGEPA</sequence>
<dbReference type="Gene3D" id="3.30.465.10">
    <property type="match status" value="1"/>
</dbReference>
<evidence type="ECO:0000313" key="6">
    <source>
        <dbReference type="Proteomes" id="UP000555756"/>
    </source>
</evidence>
<dbReference type="InterPro" id="IPR016167">
    <property type="entry name" value="FAD-bd_PCMH_sub1"/>
</dbReference>
<dbReference type="InterPro" id="IPR002346">
    <property type="entry name" value="Mopterin_DH_FAD-bd"/>
</dbReference>
<reference evidence="5 6" key="1">
    <citation type="submission" date="2020-04" db="EMBL/GenBank/DDBJ databases">
        <title>Description of novel Gluconacetobacter.</title>
        <authorList>
            <person name="Sombolestani A."/>
        </authorList>
    </citation>
    <scope>NUCLEOTIDE SEQUENCE [LARGE SCALE GENOMIC DNA]</scope>
    <source>
        <strain evidence="5 6">LMG 21311</strain>
    </source>
</reference>
<dbReference type="PANTHER" id="PTHR42659:SF2">
    <property type="entry name" value="XANTHINE DEHYDROGENASE SUBUNIT C-RELATED"/>
    <property type="match status" value="1"/>
</dbReference>
<gene>
    <name evidence="5" type="ORF">HLH34_03130</name>
</gene>
<dbReference type="InterPro" id="IPR036683">
    <property type="entry name" value="CO_DH_flav_C_dom_sf"/>
</dbReference>
<dbReference type="Gene3D" id="3.30.43.10">
    <property type="entry name" value="Uridine Diphospho-n-acetylenolpyruvylglucosamine Reductase, domain 2"/>
    <property type="match status" value="1"/>
</dbReference>
<evidence type="ECO:0000256" key="3">
    <source>
        <dbReference type="ARBA" id="ARBA00023002"/>
    </source>
</evidence>
<evidence type="ECO:0000256" key="1">
    <source>
        <dbReference type="ARBA" id="ARBA00022630"/>
    </source>
</evidence>
<dbReference type="Proteomes" id="UP000555756">
    <property type="component" value="Unassembled WGS sequence"/>
</dbReference>
<dbReference type="Pfam" id="PF00941">
    <property type="entry name" value="FAD_binding_5"/>
    <property type="match status" value="1"/>
</dbReference>
<evidence type="ECO:0000256" key="2">
    <source>
        <dbReference type="ARBA" id="ARBA00022827"/>
    </source>
</evidence>
<dbReference type="AlphaFoldDB" id="A0A7W4JQD6"/>
<accession>A0A7W4JQD6</accession>
<keyword evidence="6" id="KW-1185">Reference proteome</keyword>
<protein>
    <submittedName>
        <fullName evidence="5">Xanthine dehydrogenase family protein subunit M</fullName>
    </submittedName>
</protein>
<dbReference type="SUPFAM" id="SSF55447">
    <property type="entry name" value="CO dehydrogenase flavoprotein C-terminal domain-like"/>
    <property type="match status" value="1"/>
</dbReference>
<feature type="domain" description="FAD-binding PCMH-type" evidence="4">
    <location>
        <begin position="1"/>
        <end position="177"/>
    </location>
</feature>
<organism evidence="5 6">
    <name type="scientific">Gluconacetobacter azotocaptans</name>
    <dbReference type="NCBI Taxonomy" id="142834"/>
    <lineage>
        <taxon>Bacteria</taxon>
        <taxon>Pseudomonadati</taxon>
        <taxon>Pseudomonadota</taxon>
        <taxon>Alphaproteobacteria</taxon>
        <taxon>Acetobacterales</taxon>
        <taxon>Acetobacteraceae</taxon>
        <taxon>Gluconacetobacter</taxon>
    </lineage>
</organism>
<dbReference type="RefSeq" id="WP_183118148.1">
    <property type="nucleotide sequence ID" value="NZ_JABEQF010000002.1"/>
</dbReference>
<evidence type="ECO:0000259" key="4">
    <source>
        <dbReference type="PROSITE" id="PS51387"/>
    </source>
</evidence>
<evidence type="ECO:0000313" key="5">
    <source>
        <dbReference type="EMBL" id="MBB2188958.1"/>
    </source>
</evidence>
<proteinExistence type="predicted"/>
<dbReference type="GO" id="GO:0016491">
    <property type="term" value="F:oxidoreductase activity"/>
    <property type="evidence" value="ECO:0007669"/>
    <property type="project" value="UniProtKB-KW"/>
</dbReference>
<comment type="caution">
    <text evidence="5">The sequence shown here is derived from an EMBL/GenBank/DDBJ whole genome shotgun (WGS) entry which is preliminary data.</text>
</comment>
<name>A0A7W4JQD6_9PROT</name>
<dbReference type="InterPro" id="IPR051312">
    <property type="entry name" value="Diverse_Substr_Oxidored"/>
</dbReference>
<keyword evidence="3" id="KW-0560">Oxidoreductase</keyword>
<dbReference type="PANTHER" id="PTHR42659">
    <property type="entry name" value="XANTHINE DEHYDROGENASE SUBUNIT C-RELATED"/>
    <property type="match status" value="1"/>
</dbReference>